<feature type="signal peptide" evidence="2">
    <location>
        <begin position="1"/>
        <end position="24"/>
    </location>
</feature>
<dbReference type="Gene3D" id="3.40.190.10">
    <property type="entry name" value="Periplasmic binding protein-like II"/>
    <property type="match status" value="1"/>
</dbReference>
<keyword evidence="2" id="KW-0732">Signal</keyword>
<sequence length="325" mass="34215">MASASRRLVLVGAASLAAPRLAFAQAGWPSKPVRLVVPYGAGNLADHVARVLAEDLQQRWNQRVVADNQPGAGGAIGVQQIARAAPDGYTLGLVAMAALVITPHMTRAPYDPLRDLTPVAGVTVSSGALTLRSDLGITTLPDFVAAARARPANDPFFYYSAGNGTVPHLNFEILRRGLDFPAQHVPYRTSPAGLADLLAGRVQATMDSFSVVQPAIQTGELRAVVATPRRRMPELPDAPSIAEVAPQVEFAHAWQAVLGPAGLPREITARIAADTKAALAVPAFATRMPAGAGLFDLGPEALAEQMRRDHARFGALVAELGLRSE</sequence>
<dbReference type="Gene3D" id="3.40.190.150">
    <property type="entry name" value="Bordetella uptake gene, domain 1"/>
    <property type="match status" value="1"/>
</dbReference>
<dbReference type="Proteomes" id="UP000698752">
    <property type="component" value="Unassembled WGS sequence"/>
</dbReference>
<evidence type="ECO:0000313" key="3">
    <source>
        <dbReference type="EMBL" id="MBR0648932.1"/>
    </source>
</evidence>
<comment type="similarity">
    <text evidence="1">Belongs to the UPF0065 (bug) family.</text>
</comment>
<keyword evidence="4" id="KW-1185">Reference proteome</keyword>
<organism evidence="3 4">
    <name type="scientific">Neoroseomonas terrae</name>
    <dbReference type="NCBI Taxonomy" id="424799"/>
    <lineage>
        <taxon>Bacteria</taxon>
        <taxon>Pseudomonadati</taxon>
        <taxon>Pseudomonadota</taxon>
        <taxon>Alphaproteobacteria</taxon>
        <taxon>Acetobacterales</taxon>
        <taxon>Acetobacteraceae</taxon>
        <taxon>Neoroseomonas</taxon>
    </lineage>
</organism>
<dbReference type="InterPro" id="IPR005064">
    <property type="entry name" value="BUG"/>
</dbReference>
<dbReference type="PANTHER" id="PTHR42928">
    <property type="entry name" value="TRICARBOXYLATE-BINDING PROTEIN"/>
    <property type="match status" value="1"/>
</dbReference>
<proteinExistence type="inferred from homology"/>
<dbReference type="InterPro" id="IPR042100">
    <property type="entry name" value="Bug_dom1"/>
</dbReference>
<protein>
    <submittedName>
        <fullName evidence="3">Tripartite tricarboxylate transporter substrate binding protein</fullName>
    </submittedName>
</protein>
<gene>
    <name evidence="3" type="ORF">GXW78_04610</name>
</gene>
<comment type="caution">
    <text evidence="3">The sequence shown here is derived from an EMBL/GenBank/DDBJ whole genome shotgun (WGS) entry which is preliminary data.</text>
</comment>
<evidence type="ECO:0000313" key="4">
    <source>
        <dbReference type="Proteomes" id="UP000698752"/>
    </source>
</evidence>
<dbReference type="RefSeq" id="WP_211866447.1">
    <property type="nucleotide sequence ID" value="NZ_JAAEDI010000004.1"/>
</dbReference>
<evidence type="ECO:0000256" key="2">
    <source>
        <dbReference type="SAM" id="SignalP"/>
    </source>
</evidence>
<evidence type="ECO:0000256" key="1">
    <source>
        <dbReference type="ARBA" id="ARBA00006987"/>
    </source>
</evidence>
<feature type="chain" id="PRO_5045913998" evidence="2">
    <location>
        <begin position="25"/>
        <end position="325"/>
    </location>
</feature>
<name>A0ABS5ED31_9PROT</name>
<dbReference type="CDD" id="cd07012">
    <property type="entry name" value="PBP2_Bug_TTT"/>
    <property type="match status" value="1"/>
</dbReference>
<dbReference type="PANTHER" id="PTHR42928:SF5">
    <property type="entry name" value="BLR1237 PROTEIN"/>
    <property type="match status" value="1"/>
</dbReference>
<dbReference type="PIRSF" id="PIRSF017082">
    <property type="entry name" value="YflP"/>
    <property type="match status" value="1"/>
</dbReference>
<dbReference type="Pfam" id="PF03401">
    <property type="entry name" value="TctC"/>
    <property type="match status" value="1"/>
</dbReference>
<reference evidence="4" key="1">
    <citation type="journal article" date="2021" name="Syst. Appl. Microbiol.">
        <title>Roseomonas hellenica sp. nov., isolated from roots of wild-growing Alkanna tinctoria.</title>
        <authorList>
            <person name="Rat A."/>
            <person name="Naranjo H.D."/>
            <person name="Lebbe L."/>
            <person name="Cnockaert M."/>
            <person name="Krigas N."/>
            <person name="Grigoriadou K."/>
            <person name="Maloupa E."/>
            <person name="Willems A."/>
        </authorList>
    </citation>
    <scope>NUCLEOTIDE SEQUENCE [LARGE SCALE GENOMIC DNA]</scope>
    <source>
        <strain evidence="4">LMG 31159</strain>
    </source>
</reference>
<dbReference type="EMBL" id="JAAEDI010000004">
    <property type="protein sequence ID" value="MBR0648932.1"/>
    <property type="molecule type" value="Genomic_DNA"/>
</dbReference>
<dbReference type="SUPFAM" id="SSF53850">
    <property type="entry name" value="Periplasmic binding protein-like II"/>
    <property type="match status" value="1"/>
</dbReference>
<accession>A0ABS5ED31</accession>